<sequence length="181" mass="19464">METGREGNTSSASCHSDLKCSHQKVNGTTNELINDLKAEFGSLSKLTNFNRTGGDVIPVFASKERIVCEMIVGPEHVNAKGTLHGGQTASLTDIVTARAVGLTIKDQALASIELSVSYMLPVQLGDVIEITAYVLKLGRNVAFTEAEFRRRSDGKLAAKGRHTLAILPKQPNRDGAKLAQF</sequence>
<dbReference type="Gene3D" id="3.10.129.10">
    <property type="entry name" value="Hotdog Thioesterase"/>
    <property type="match status" value="1"/>
</dbReference>
<dbReference type="InterPro" id="IPR029069">
    <property type="entry name" value="HotDog_dom_sf"/>
</dbReference>
<feature type="domain" description="Thioesterase" evidence="3">
    <location>
        <begin position="81"/>
        <end position="156"/>
    </location>
</feature>
<comment type="similarity">
    <text evidence="1">Belongs to the thioesterase PaaI family.</text>
</comment>
<reference evidence="4 5" key="1">
    <citation type="submission" date="2023-08" db="EMBL/GenBank/DDBJ databases">
        <title>A Necator americanus chromosomal reference genome.</title>
        <authorList>
            <person name="Ilik V."/>
            <person name="Petrzelkova K.J."/>
            <person name="Pardy F."/>
            <person name="Fuh T."/>
            <person name="Niatou-Singa F.S."/>
            <person name="Gouil Q."/>
            <person name="Baker L."/>
            <person name="Ritchie M.E."/>
            <person name="Jex A.R."/>
            <person name="Gazzola D."/>
            <person name="Li H."/>
            <person name="Toshio Fujiwara R."/>
            <person name="Zhan B."/>
            <person name="Aroian R.V."/>
            <person name="Pafco B."/>
            <person name="Schwarz E.M."/>
        </authorList>
    </citation>
    <scope>NUCLEOTIDE SEQUENCE [LARGE SCALE GENOMIC DNA]</scope>
    <source>
        <strain evidence="4 5">Aroian</strain>
        <tissue evidence="4">Whole animal</tissue>
    </source>
</reference>
<proteinExistence type="inferred from homology"/>
<gene>
    <name evidence="4" type="primary">Necator_chrIII.g11044</name>
    <name evidence="4" type="ORF">RB195_010279</name>
</gene>
<keyword evidence="5" id="KW-1185">Reference proteome</keyword>
<dbReference type="PANTHER" id="PTHR21660:SF1">
    <property type="entry name" value="ACYL-COENZYME A THIOESTERASE 13"/>
    <property type="match status" value="1"/>
</dbReference>
<name>A0ABR1CZ24_NECAM</name>
<dbReference type="CDD" id="cd03443">
    <property type="entry name" value="PaaI_thioesterase"/>
    <property type="match status" value="1"/>
</dbReference>
<evidence type="ECO:0000313" key="5">
    <source>
        <dbReference type="Proteomes" id="UP001303046"/>
    </source>
</evidence>
<dbReference type="NCBIfam" id="TIGR00369">
    <property type="entry name" value="unchar_dom_1"/>
    <property type="match status" value="1"/>
</dbReference>
<dbReference type="InterPro" id="IPR006683">
    <property type="entry name" value="Thioestr_dom"/>
</dbReference>
<evidence type="ECO:0000259" key="3">
    <source>
        <dbReference type="Pfam" id="PF03061"/>
    </source>
</evidence>
<evidence type="ECO:0000256" key="1">
    <source>
        <dbReference type="ARBA" id="ARBA00008324"/>
    </source>
</evidence>
<dbReference type="PANTHER" id="PTHR21660">
    <property type="entry name" value="THIOESTERASE SUPERFAMILY MEMBER-RELATED"/>
    <property type="match status" value="1"/>
</dbReference>
<organism evidence="4 5">
    <name type="scientific">Necator americanus</name>
    <name type="common">Human hookworm</name>
    <dbReference type="NCBI Taxonomy" id="51031"/>
    <lineage>
        <taxon>Eukaryota</taxon>
        <taxon>Metazoa</taxon>
        <taxon>Ecdysozoa</taxon>
        <taxon>Nematoda</taxon>
        <taxon>Chromadorea</taxon>
        <taxon>Rhabditida</taxon>
        <taxon>Rhabditina</taxon>
        <taxon>Rhabditomorpha</taxon>
        <taxon>Strongyloidea</taxon>
        <taxon>Ancylostomatidae</taxon>
        <taxon>Bunostominae</taxon>
        <taxon>Necator</taxon>
    </lineage>
</organism>
<dbReference type="SUPFAM" id="SSF54637">
    <property type="entry name" value="Thioesterase/thiol ester dehydrase-isomerase"/>
    <property type="match status" value="1"/>
</dbReference>
<dbReference type="Pfam" id="PF03061">
    <property type="entry name" value="4HBT"/>
    <property type="match status" value="1"/>
</dbReference>
<evidence type="ECO:0000256" key="2">
    <source>
        <dbReference type="ARBA" id="ARBA00022801"/>
    </source>
</evidence>
<dbReference type="InterPro" id="IPR003736">
    <property type="entry name" value="PAAI_dom"/>
</dbReference>
<dbReference type="Proteomes" id="UP001303046">
    <property type="component" value="Unassembled WGS sequence"/>
</dbReference>
<evidence type="ECO:0000313" key="4">
    <source>
        <dbReference type="EMBL" id="KAK6742913.1"/>
    </source>
</evidence>
<dbReference type="EMBL" id="JAVFWL010000003">
    <property type="protein sequence ID" value="KAK6742913.1"/>
    <property type="molecule type" value="Genomic_DNA"/>
</dbReference>
<dbReference type="InterPro" id="IPR039298">
    <property type="entry name" value="ACOT13"/>
</dbReference>
<protein>
    <recommendedName>
        <fullName evidence="3">Thioesterase domain-containing protein</fullName>
    </recommendedName>
</protein>
<accession>A0ABR1CZ24</accession>
<keyword evidence="2" id="KW-0378">Hydrolase</keyword>
<comment type="caution">
    <text evidence="4">The sequence shown here is derived from an EMBL/GenBank/DDBJ whole genome shotgun (WGS) entry which is preliminary data.</text>
</comment>